<dbReference type="Proteomes" id="UP000733744">
    <property type="component" value="Unassembled WGS sequence"/>
</dbReference>
<name>A0ABY3CF98_9GAMM</name>
<dbReference type="SUPFAM" id="SSF58104">
    <property type="entry name" value="Methyl-accepting chemotaxis protein (MCP) signaling domain"/>
    <property type="match status" value="1"/>
</dbReference>
<sequence length="206" mass="22951">MAQALNDVHYDTAAHLARLELTLIICEDIKLIIEIPFKTNLIAVNAMLITRRAGIKSRGFGIIARELRLLSAKLRELMSEVSKTISMMIYDVTILCKSQRMIGYLQRASIGDQHGLINSAILRKQADMNKLNQGIEQGLSSLLLTLESAYEYCRASEALSRNAKIEAAYGQELSGELKLVAERIETTMNEITSSLQTLIHNIRAST</sequence>
<evidence type="ECO:0000259" key="3">
    <source>
        <dbReference type="PROSITE" id="PS50111"/>
    </source>
</evidence>
<feature type="domain" description="Methyl-accepting transducer" evidence="3">
    <location>
        <begin position="25"/>
        <end position="86"/>
    </location>
</feature>
<evidence type="ECO:0000256" key="2">
    <source>
        <dbReference type="PROSITE-ProRule" id="PRU00284"/>
    </source>
</evidence>
<keyword evidence="5" id="KW-1185">Reference proteome</keyword>
<dbReference type="Pfam" id="PF00015">
    <property type="entry name" value="MCPsignal"/>
    <property type="match status" value="1"/>
</dbReference>
<proteinExistence type="predicted"/>
<dbReference type="InterPro" id="IPR004089">
    <property type="entry name" value="MCPsignal_dom"/>
</dbReference>
<dbReference type="EMBL" id="RYFG02000014">
    <property type="protein sequence ID" value="TRX02121.1"/>
    <property type="molecule type" value="Genomic_DNA"/>
</dbReference>
<evidence type="ECO:0000313" key="5">
    <source>
        <dbReference type="Proteomes" id="UP000733744"/>
    </source>
</evidence>
<dbReference type="Gene3D" id="1.10.287.950">
    <property type="entry name" value="Methyl-accepting chemotaxis protein"/>
    <property type="match status" value="1"/>
</dbReference>
<organism evidence="4 5">
    <name type="scientific">Candidatus Methylobacter oryzae</name>
    <dbReference type="NCBI Taxonomy" id="2497749"/>
    <lineage>
        <taxon>Bacteria</taxon>
        <taxon>Pseudomonadati</taxon>
        <taxon>Pseudomonadota</taxon>
        <taxon>Gammaproteobacteria</taxon>
        <taxon>Methylococcales</taxon>
        <taxon>Methylococcaceae</taxon>
        <taxon>Methylobacter</taxon>
    </lineage>
</organism>
<dbReference type="PRINTS" id="PR00260">
    <property type="entry name" value="CHEMTRNSDUCR"/>
</dbReference>
<evidence type="ECO:0000256" key="1">
    <source>
        <dbReference type="ARBA" id="ARBA00023224"/>
    </source>
</evidence>
<evidence type="ECO:0000313" key="4">
    <source>
        <dbReference type="EMBL" id="TRX02121.1"/>
    </source>
</evidence>
<protein>
    <recommendedName>
        <fullName evidence="3">Methyl-accepting transducer domain-containing protein</fullName>
    </recommendedName>
</protein>
<reference evidence="4 5" key="1">
    <citation type="journal article" date="2019" name="Antonie Van Leeuwenhoek">
        <title>Description of 'Ca. Methylobacter oryzae' KRF1, a novel species from the environmentally important Methylobacter clade 2.</title>
        <authorList>
            <person name="Khatri K."/>
            <person name="Mohite J.A."/>
            <person name="Pandit P.S."/>
            <person name="Bahulikar R."/>
            <person name="Rahalkar M.C."/>
        </authorList>
    </citation>
    <scope>NUCLEOTIDE SEQUENCE [LARGE SCALE GENOMIC DNA]</scope>
    <source>
        <strain evidence="4 5">KRF1</strain>
    </source>
</reference>
<accession>A0ABY3CF98</accession>
<keyword evidence="1 2" id="KW-0807">Transducer</keyword>
<dbReference type="PROSITE" id="PS50111">
    <property type="entry name" value="CHEMOTAXIS_TRANSDUC_2"/>
    <property type="match status" value="1"/>
</dbReference>
<comment type="caution">
    <text evidence="4">The sequence shown here is derived from an EMBL/GenBank/DDBJ whole genome shotgun (WGS) entry which is preliminary data.</text>
</comment>
<dbReference type="RefSeq" id="WP_127030533.1">
    <property type="nucleotide sequence ID" value="NZ_RYFG02000014.1"/>
</dbReference>
<gene>
    <name evidence="4" type="ORF">EKO24_003055</name>
</gene>
<dbReference type="InterPro" id="IPR004090">
    <property type="entry name" value="Chemotax_Me-accpt_rcpt"/>
</dbReference>